<sequence length="79" mass="7902">MITALSSPTANRSPASILSCSPPLHGPRSLPGPHALPGLHALGAAAGGTGRAGAWTSKSSSTPPDRPLAALVDRFPQLQ</sequence>
<evidence type="ECO:0000256" key="1">
    <source>
        <dbReference type="SAM" id="MobiDB-lite"/>
    </source>
</evidence>
<dbReference type="EMBL" id="JBHEZY010000004">
    <property type="protein sequence ID" value="MFC1431457.1"/>
    <property type="molecule type" value="Genomic_DNA"/>
</dbReference>
<accession>A0ABV6WZH6</accession>
<comment type="caution">
    <text evidence="2">The sequence shown here is derived from an EMBL/GenBank/DDBJ whole genome shotgun (WGS) entry which is preliminary data.</text>
</comment>
<evidence type="ECO:0000313" key="3">
    <source>
        <dbReference type="Proteomes" id="UP001592530"/>
    </source>
</evidence>
<proteinExistence type="predicted"/>
<gene>
    <name evidence="2" type="ORF">ACEZDB_12475</name>
</gene>
<dbReference type="RefSeq" id="WP_380552056.1">
    <property type="nucleotide sequence ID" value="NZ_JBHEZY010000004.1"/>
</dbReference>
<organism evidence="2 3">
    <name type="scientific">Streptacidiphilus alkalitolerans</name>
    <dbReference type="NCBI Taxonomy" id="3342712"/>
    <lineage>
        <taxon>Bacteria</taxon>
        <taxon>Bacillati</taxon>
        <taxon>Actinomycetota</taxon>
        <taxon>Actinomycetes</taxon>
        <taxon>Kitasatosporales</taxon>
        <taxon>Streptomycetaceae</taxon>
        <taxon>Streptacidiphilus</taxon>
    </lineage>
</organism>
<feature type="compositionally biased region" description="Polar residues" evidence="1">
    <location>
        <begin position="1"/>
        <end position="19"/>
    </location>
</feature>
<feature type="compositionally biased region" description="Low complexity" evidence="1">
    <location>
        <begin position="31"/>
        <end position="44"/>
    </location>
</feature>
<evidence type="ECO:0000313" key="2">
    <source>
        <dbReference type="EMBL" id="MFC1431457.1"/>
    </source>
</evidence>
<dbReference type="Proteomes" id="UP001592530">
    <property type="component" value="Unassembled WGS sequence"/>
</dbReference>
<feature type="region of interest" description="Disordered" evidence="1">
    <location>
        <begin position="1"/>
        <end position="79"/>
    </location>
</feature>
<protein>
    <submittedName>
        <fullName evidence="2">Uncharacterized protein</fullName>
    </submittedName>
</protein>
<name>A0ABV6WZH6_9ACTN</name>
<reference evidence="2 3" key="1">
    <citation type="submission" date="2024-09" db="EMBL/GenBank/DDBJ databases">
        <authorList>
            <person name="Lee S.D."/>
        </authorList>
    </citation>
    <scope>NUCLEOTIDE SEQUENCE [LARGE SCALE GENOMIC DNA]</scope>
    <source>
        <strain evidence="2 3">N1-3</strain>
    </source>
</reference>